<dbReference type="InterPro" id="IPR013830">
    <property type="entry name" value="SGNH_hydro"/>
</dbReference>
<gene>
    <name evidence="2" type="ORF">SAMN06265376_105203</name>
</gene>
<reference evidence="2 3" key="1">
    <citation type="submission" date="2017-06" db="EMBL/GenBank/DDBJ databases">
        <authorList>
            <person name="Kim H.J."/>
            <person name="Triplett B.A."/>
        </authorList>
    </citation>
    <scope>NUCLEOTIDE SEQUENCE [LARGE SCALE GENOMIC DNA]</scope>
    <source>
        <strain evidence="2 3">DSM 25597</strain>
    </source>
</reference>
<evidence type="ECO:0000259" key="1">
    <source>
        <dbReference type="Pfam" id="PF13472"/>
    </source>
</evidence>
<dbReference type="Proteomes" id="UP000198379">
    <property type="component" value="Unassembled WGS sequence"/>
</dbReference>
<dbReference type="EMBL" id="FZNY01000005">
    <property type="protein sequence ID" value="SNS00345.1"/>
    <property type="molecule type" value="Genomic_DNA"/>
</dbReference>
<protein>
    <submittedName>
        <fullName evidence="2">Lysophospholipase L1</fullName>
    </submittedName>
</protein>
<dbReference type="OrthoDB" id="9794725at2"/>
<dbReference type="Pfam" id="PF13472">
    <property type="entry name" value="Lipase_GDSL_2"/>
    <property type="match status" value="1"/>
</dbReference>
<dbReference type="Gene3D" id="3.40.50.1110">
    <property type="entry name" value="SGNH hydrolase"/>
    <property type="match status" value="1"/>
</dbReference>
<feature type="domain" description="SGNH hydrolase-type esterase" evidence="1">
    <location>
        <begin position="8"/>
        <end position="176"/>
    </location>
</feature>
<dbReference type="SUPFAM" id="SSF52266">
    <property type="entry name" value="SGNH hydrolase"/>
    <property type="match status" value="1"/>
</dbReference>
<dbReference type="PANTHER" id="PTHR30383:SF5">
    <property type="entry name" value="SGNH HYDROLASE-TYPE ESTERASE DOMAIN-CONTAINING PROTEIN"/>
    <property type="match status" value="1"/>
</dbReference>
<name>A0A239AXC0_9FLAO</name>
<dbReference type="GO" id="GO:0004622">
    <property type="term" value="F:phosphatidylcholine lysophospholipase activity"/>
    <property type="evidence" value="ECO:0007669"/>
    <property type="project" value="TreeGrafter"/>
</dbReference>
<dbReference type="AlphaFoldDB" id="A0A239AXC0"/>
<evidence type="ECO:0000313" key="2">
    <source>
        <dbReference type="EMBL" id="SNS00345.1"/>
    </source>
</evidence>
<dbReference type="InterPro" id="IPR036514">
    <property type="entry name" value="SGNH_hydro_sf"/>
</dbReference>
<evidence type="ECO:0000313" key="3">
    <source>
        <dbReference type="Proteomes" id="UP000198379"/>
    </source>
</evidence>
<dbReference type="InterPro" id="IPR051532">
    <property type="entry name" value="Ester_Hydrolysis_Enzymes"/>
</dbReference>
<dbReference type="PANTHER" id="PTHR30383">
    <property type="entry name" value="THIOESTERASE 1/PROTEASE 1/LYSOPHOSPHOLIPASE L1"/>
    <property type="match status" value="1"/>
</dbReference>
<sequence>MRQDRIVCIGDSLTAGYGVQTHHRWSHLLSCDLNIDVINSGISGDTTAGMLARFHEMAIKHNPSHIIITGGTNDLFLNLSDNIIVSNILAMTRYAKYHGITSIIGIPTPFFNQEMNADENQFNDDASVSKRIFSFQEILKQYALNDNHPIIDFTIHMTPDLFLKDGLHPNEKGHRIMAENAKASLNNYFNHI</sequence>
<keyword evidence="3" id="KW-1185">Reference proteome</keyword>
<dbReference type="RefSeq" id="WP_089372457.1">
    <property type="nucleotide sequence ID" value="NZ_BMEP01000006.1"/>
</dbReference>
<proteinExistence type="predicted"/>
<organism evidence="2 3">
    <name type="scientific">Dokdonia pacifica</name>
    <dbReference type="NCBI Taxonomy" id="1627892"/>
    <lineage>
        <taxon>Bacteria</taxon>
        <taxon>Pseudomonadati</taxon>
        <taxon>Bacteroidota</taxon>
        <taxon>Flavobacteriia</taxon>
        <taxon>Flavobacteriales</taxon>
        <taxon>Flavobacteriaceae</taxon>
        <taxon>Dokdonia</taxon>
    </lineage>
</organism>
<accession>A0A239AXC0</accession>